<keyword evidence="2" id="KW-0677">Repeat</keyword>
<sequence>MALTNDGQLFTWGQNSRGQLGLGKGKSSSLSPELLESLCGVPLAQISAGGDHSFALSLSGAVFGWGRNSAGQLGLGHTEDIYVPTCVNNLNQKKTISISCGEEHTATLSKGGTVFTFGSGRYGQLGHNSLNDELRPRVVNELWGVNVSQITCGRNHTLALVKSSNKIYSFGCGEQGQLGNGQNTNQCIPLPVELHSAANNIHTIESIVAGGNHSFALCSKTTSESILEPNQRRGILTLGDNMINRWVSNCESKQWRTFKKEIKRVFSSPSCINGSFIVKSCDRHYQTSTHVSGLDMDSVRAAFDRLAEEERVLLEVKKVVKNDLLPCLGLNIVGIEALRVFIILPELLRVLKIQGHETKLRESYASAILRLDPWMQAVLENFWSELPETFLKTVKEHFHTKTAEMITAVTFDFRQIQAMRIQLRESAQVLQLLYKASCKNQRELKPEDFIIYEINDLCDKLNAIQRDINFFNCGFEWRNIDINAALAEEQQHIITLRLLSSSLCIFTLEAKYSLLKLRDMRRAINIGLRRNALLEDCFQQLMFASEQDLKGVLQVVYCENLERSNVNQSDFFYEVFKILKQELKKLDTETLKWFTVPELKFTEDRYFFFGLLCGLAFNNNCVVNMVFPLAMFKKLLDIRPSLDDFTELNPDVGRSLQYLLNYSDDDVENMCMTYTISCNNNEVELEPDEPGKAVTSLNKGVFVDAYVDYVLNKSVEQEFNEFKKGFYKVCDRNLVSLFKPEELREVMLGSDNYDWKVFKANTTYEDGFTAKHPTIVLFWKVFKKLSSQDKKAFLMFLTSSERVPILGMEQVKMRVRPLFNSTQDHMPKSYTCHNILDLPVYETKEILQTKLIEAIRHKRGFWDE</sequence>
<dbReference type="PROSITE" id="PS50237">
    <property type="entry name" value="HECT"/>
    <property type="match status" value="1"/>
</dbReference>
<dbReference type="PROSITE" id="PS00626">
    <property type="entry name" value="RCC1_2"/>
    <property type="match status" value="3"/>
</dbReference>
<dbReference type="Proteomes" id="UP000606274">
    <property type="component" value="Unassembled WGS sequence"/>
</dbReference>
<dbReference type="GO" id="GO:0005737">
    <property type="term" value="C:cytoplasm"/>
    <property type="evidence" value="ECO:0007669"/>
    <property type="project" value="TreeGrafter"/>
</dbReference>
<feature type="repeat" description="RCC1" evidence="5">
    <location>
        <begin position="165"/>
        <end position="220"/>
    </location>
</feature>
<evidence type="ECO:0000256" key="5">
    <source>
        <dbReference type="PROSITE-ProRule" id="PRU00235"/>
    </source>
</evidence>
<protein>
    <recommendedName>
        <fullName evidence="6">HECT domain-containing protein</fullName>
    </recommendedName>
</protein>
<dbReference type="SUPFAM" id="SSF56204">
    <property type="entry name" value="Hect, E3 ligase catalytic domain"/>
    <property type="match status" value="1"/>
</dbReference>
<dbReference type="Gene3D" id="3.30.2160.10">
    <property type="entry name" value="Hect, E3 ligase catalytic domain"/>
    <property type="match status" value="1"/>
</dbReference>
<dbReference type="AlphaFoldDB" id="A0A8T0BSW4"/>
<accession>A0A8T0BSW4</accession>
<evidence type="ECO:0000256" key="1">
    <source>
        <dbReference type="ARBA" id="ARBA00022679"/>
    </source>
</evidence>
<organism evidence="7 8">
    <name type="scientific">Silurus meridionalis</name>
    <name type="common">Southern catfish</name>
    <name type="synonym">Silurus soldatovi meridionalis</name>
    <dbReference type="NCBI Taxonomy" id="175797"/>
    <lineage>
        <taxon>Eukaryota</taxon>
        <taxon>Metazoa</taxon>
        <taxon>Chordata</taxon>
        <taxon>Craniata</taxon>
        <taxon>Vertebrata</taxon>
        <taxon>Euteleostomi</taxon>
        <taxon>Actinopterygii</taxon>
        <taxon>Neopterygii</taxon>
        <taxon>Teleostei</taxon>
        <taxon>Ostariophysi</taxon>
        <taxon>Siluriformes</taxon>
        <taxon>Siluridae</taxon>
        <taxon>Silurus</taxon>
    </lineage>
</organism>
<dbReference type="Gene3D" id="3.90.1750.10">
    <property type="entry name" value="Hect, E3 ligase catalytic domains"/>
    <property type="match status" value="1"/>
</dbReference>
<dbReference type="InterPro" id="IPR000569">
    <property type="entry name" value="HECT_dom"/>
</dbReference>
<gene>
    <name evidence="7" type="ORF">HF521_008996</name>
</gene>
<comment type="caution">
    <text evidence="7">The sequence shown here is derived from an EMBL/GenBank/DDBJ whole genome shotgun (WGS) entry which is preliminary data.</text>
</comment>
<dbReference type="InterPro" id="IPR009091">
    <property type="entry name" value="RCC1/BLIP-II"/>
</dbReference>
<dbReference type="GO" id="GO:0061630">
    <property type="term" value="F:ubiquitin protein ligase activity"/>
    <property type="evidence" value="ECO:0007669"/>
    <property type="project" value="TreeGrafter"/>
</dbReference>
<evidence type="ECO:0000313" key="8">
    <source>
        <dbReference type="Proteomes" id="UP000606274"/>
    </source>
</evidence>
<dbReference type="EMBL" id="JABFDY010000002">
    <property type="protein sequence ID" value="KAF7710124.1"/>
    <property type="molecule type" value="Genomic_DNA"/>
</dbReference>
<keyword evidence="3 4" id="KW-0833">Ubl conjugation pathway</keyword>
<feature type="active site" description="Glycyl thioester intermediate" evidence="4">
    <location>
        <position position="832"/>
    </location>
</feature>
<dbReference type="InterPro" id="IPR035983">
    <property type="entry name" value="Hect_E3_ubiquitin_ligase"/>
</dbReference>
<evidence type="ECO:0000259" key="6">
    <source>
        <dbReference type="PROSITE" id="PS50237"/>
    </source>
</evidence>
<dbReference type="Pfam" id="PF25390">
    <property type="entry name" value="WD40_RLD"/>
    <property type="match status" value="1"/>
</dbReference>
<evidence type="ECO:0000256" key="2">
    <source>
        <dbReference type="ARBA" id="ARBA00022737"/>
    </source>
</evidence>
<dbReference type="PRINTS" id="PR00633">
    <property type="entry name" value="RCCNDNSATION"/>
</dbReference>
<feature type="domain" description="HECT" evidence="6">
    <location>
        <begin position="606"/>
        <end position="861"/>
    </location>
</feature>
<dbReference type="Pfam" id="PF00632">
    <property type="entry name" value="HECT"/>
    <property type="match status" value="1"/>
</dbReference>
<feature type="repeat" description="RCC1" evidence="5">
    <location>
        <begin position="60"/>
        <end position="111"/>
    </location>
</feature>
<dbReference type="InterPro" id="IPR051709">
    <property type="entry name" value="Ub-ligase/GTPase-reg"/>
</dbReference>
<keyword evidence="1" id="KW-0808">Transferase</keyword>
<feature type="repeat" description="RCC1" evidence="5">
    <location>
        <begin position="112"/>
        <end position="163"/>
    </location>
</feature>
<feature type="repeat" description="RCC1" evidence="5">
    <location>
        <begin position="7"/>
        <end position="59"/>
    </location>
</feature>
<dbReference type="InterPro" id="IPR058923">
    <property type="entry name" value="RCC1-like_dom"/>
</dbReference>
<dbReference type="GO" id="GO:0006511">
    <property type="term" value="P:ubiquitin-dependent protein catabolic process"/>
    <property type="evidence" value="ECO:0007669"/>
    <property type="project" value="TreeGrafter"/>
</dbReference>
<dbReference type="SMART" id="SM00119">
    <property type="entry name" value="HECTc"/>
    <property type="match status" value="1"/>
</dbReference>
<dbReference type="PROSITE" id="PS50012">
    <property type="entry name" value="RCC1_3"/>
    <property type="match status" value="4"/>
</dbReference>
<dbReference type="SUPFAM" id="SSF50985">
    <property type="entry name" value="RCC1/BLIP-II"/>
    <property type="match status" value="1"/>
</dbReference>
<dbReference type="Gene3D" id="3.30.2410.10">
    <property type="entry name" value="Hect, E3 ligase catalytic domain"/>
    <property type="match status" value="1"/>
</dbReference>
<dbReference type="Gene3D" id="2.130.10.30">
    <property type="entry name" value="Regulator of chromosome condensation 1/beta-lactamase-inhibitor protein II"/>
    <property type="match status" value="1"/>
</dbReference>
<dbReference type="GO" id="GO:0016567">
    <property type="term" value="P:protein ubiquitination"/>
    <property type="evidence" value="ECO:0007669"/>
    <property type="project" value="TreeGrafter"/>
</dbReference>
<dbReference type="PANTHER" id="PTHR45622">
    <property type="entry name" value="UBIQUITIN-PROTEIN LIGASE E3A-RELATED"/>
    <property type="match status" value="1"/>
</dbReference>
<reference evidence="7" key="1">
    <citation type="submission" date="2020-08" db="EMBL/GenBank/DDBJ databases">
        <title>Chromosome-level assembly of Southern catfish (Silurus meridionalis) provides insights into visual adaptation to the nocturnal and benthic lifestyles.</title>
        <authorList>
            <person name="Zhang Y."/>
            <person name="Wang D."/>
            <person name="Peng Z."/>
        </authorList>
    </citation>
    <scope>NUCLEOTIDE SEQUENCE</scope>
    <source>
        <strain evidence="7">SWU-2019-XX</strain>
        <tissue evidence="7">Muscle</tissue>
    </source>
</reference>
<evidence type="ECO:0000256" key="4">
    <source>
        <dbReference type="PROSITE-ProRule" id="PRU00104"/>
    </source>
</evidence>
<dbReference type="InterPro" id="IPR000408">
    <property type="entry name" value="Reg_chr_condens"/>
</dbReference>
<dbReference type="FunFam" id="3.30.2410.10:FF:000003">
    <property type="entry name" value="probable E3 ubiquitin-protein ligase HERC4 isoform X1"/>
    <property type="match status" value="1"/>
</dbReference>
<evidence type="ECO:0000313" key="7">
    <source>
        <dbReference type="EMBL" id="KAF7710124.1"/>
    </source>
</evidence>
<name>A0A8T0BSW4_SILME</name>
<keyword evidence="8" id="KW-1185">Reference proteome</keyword>
<evidence type="ECO:0000256" key="3">
    <source>
        <dbReference type="ARBA" id="ARBA00022786"/>
    </source>
</evidence>
<proteinExistence type="predicted"/>
<dbReference type="PANTHER" id="PTHR45622:SF73">
    <property type="entry name" value="E3 UBIQUITIN-PROTEIN LIGASE HERC4-LIKE ISOFORM X1-RELATED"/>
    <property type="match status" value="1"/>
</dbReference>